<keyword evidence="1 8" id="KW-0820">tRNA-binding</keyword>
<feature type="binding site" evidence="8">
    <location>
        <position position="66"/>
    </location>
    <ligand>
        <name>S-adenosyl-L-methionine</name>
        <dbReference type="ChEBI" id="CHEBI:59789"/>
    </ligand>
</feature>
<evidence type="ECO:0000256" key="3">
    <source>
        <dbReference type="ARBA" id="ARBA00022679"/>
    </source>
</evidence>
<dbReference type="Proteomes" id="UP000009296">
    <property type="component" value="Chromosome"/>
</dbReference>
<keyword evidence="5 8" id="KW-0819">tRNA processing</keyword>
<accession>F8ALB0</accession>
<feature type="binding site" evidence="8">
    <location>
        <position position="114"/>
    </location>
    <ligand>
        <name>S-adenosyl-L-methionine</name>
        <dbReference type="ChEBI" id="CHEBI:59789"/>
    </ligand>
</feature>
<dbReference type="InterPro" id="IPR042296">
    <property type="entry name" value="tRNA_met_Trm1_C"/>
</dbReference>
<dbReference type="Gene3D" id="3.40.50.150">
    <property type="entry name" value="Vaccinia Virus protein VP39"/>
    <property type="match status" value="1"/>
</dbReference>
<dbReference type="eggNOG" id="arCOG01219">
    <property type="taxonomic scope" value="Archaea"/>
</dbReference>
<protein>
    <recommendedName>
        <fullName evidence="7 8">tRNA (guanine(26)-N(2))-dimethyltransferase</fullName>
        <ecNumber evidence="7 8">2.1.1.216</ecNumber>
    </recommendedName>
    <alternativeName>
        <fullName evidence="8">tRNA 2,2-dimethylguanosine-26 methyltransferase</fullName>
    </alternativeName>
    <alternativeName>
        <fullName evidence="8">tRNA(guanine-26,N(2)-N(2)) methyltransferase</fullName>
    </alternativeName>
    <alternativeName>
        <fullName evidence="8">tRNA(m(2,2)G26)dimethyltransferase</fullName>
    </alternativeName>
</protein>
<keyword evidence="11" id="KW-1185">Reference proteome</keyword>
<dbReference type="InterPro" id="IPR029063">
    <property type="entry name" value="SAM-dependent_MTases_sf"/>
</dbReference>
<dbReference type="PANTHER" id="PTHR10631:SF3">
    <property type="entry name" value="TRNA (GUANINE(26)-N(2))-DIMETHYLTRANSFERASE"/>
    <property type="match status" value="1"/>
</dbReference>
<proteinExistence type="inferred from homology"/>
<comment type="catalytic activity">
    <reaction evidence="8">
        <text>guanosine(26) in tRNA + 2 S-adenosyl-L-methionine = N(2)-dimethylguanosine(26) in tRNA + 2 S-adenosyl-L-homocysteine + 2 H(+)</text>
        <dbReference type="Rhea" id="RHEA:43140"/>
        <dbReference type="Rhea" id="RHEA-COMP:10359"/>
        <dbReference type="Rhea" id="RHEA-COMP:10360"/>
        <dbReference type="ChEBI" id="CHEBI:15378"/>
        <dbReference type="ChEBI" id="CHEBI:57856"/>
        <dbReference type="ChEBI" id="CHEBI:59789"/>
        <dbReference type="ChEBI" id="CHEBI:74269"/>
        <dbReference type="ChEBI" id="CHEBI:74513"/>
        <dbReference type="EC" id="2.1.1.216"/>
    </reaction>
</comment>
<organism evidence="10 11">
    <name type="scientific">Methanothermococcus okinawensis (strain DSM 14208 / JCM 11175 / IH1)</name>
    <dbReference type="NCBI Taxonomy" id="647113"/>
    <lineage>
        <taxon>Archaea</taxon>
        <taxon>Methanobacteriati</taxon>
        <taxon>Methanobacteriota</taxon>
        <taxon>Methanomada group</taxon>
        <taxon>Methanococci</taxon>
        <taxon>Methanococcales</taxon>
        <taxon>Methanococcaceae</taxon>
        <taxon>Methanothermococcus</taxon>
    </lineage>
</organism>
<dbReference type="PROSITE" id="PS51626">
    <property type="entry name" value="SAM_MT_TRM1"/>
    <property type="match status" value="1"/>
</dbReference>
<evidence type="ECO:0000313" key="11">
    <source>
        <dbReference type="Proteomes" id="UP000009296"/>
    </source>
</evidence>
<keyword evidence="2 8" id="KW-0489">Methyltransferase</keyword>
<keyword evidence="6 8" id="KW-0694">RNA-binding</keyword>
<dbReference type="EMBL" id="CP002792">
    <property type="protein sequence ID" value="AEH06856.1"/>
    <property type="molecule type" value="Genomic_DNA"/>
</dbReference>
<keyword evidence="3 8" id="KW-0808">Transferase</keyword>
<evidence type="ECO:0000256" key="9">
    <source>
        <dbReference type="PROSITE-ProRule" id="PRU00958"/>
    </source>
</evidence>
<dbReference type="HAMAP" id="MF_00290">
    <property type="entry name" value="tRNA_dimethyltr_TRM1"/>
    <property type="match status" value="1"/>
</dbReference>
<evidence type="ECO:0000256" key="4">
    <source>
        <dbReference type="ARBA" id="ARBA00022691"/>
    </source>
</evidence>
<name>F8ALB0_METOI</name>
<dbReference type="GO" id="GO:0002940">
    <property type="term" value="P:tRNA N2-guanine methylation"/>
    <property type="evidence" value="ECO:0007669"/>
    <property type="project" value="TreeGrafter"/>
</dbReference>
<feature type="binding site" evidence="8">
    <location>
        <position position="87"/>
    </location>
    <ligand>
        <name>S-adenosyl-L-methionine</name>
        <dbReference type="ChEBI" id="CHEBI:59789"/>
    </ligand>
</feature>
<dbReference type="GO" id="GO:0160104">
    <property type="term" value="F:tRNA (guanine(26)-N2)-dimethyltransferase activity"/>
    <property type="evidence" value="ECO:0007669"/>
    <property type="project" value="UniProtKB-UniRule"/>
</dbReference>
<evidence type="ECO:0000256" key="5">
    <source>
        <dbReference type="ARBA" id="ARBA00022694"/>
    </source>
</evidence>
<dbReference type="GO" id="GO:0000049">
    <property type="term" value="F:tRNA binding"/>
    <property type="evidence" value="ECO:0007669"/>
    <property type="project" value="UniProtKB-UniRule"/>
</dbReference>
<evidence type="ECO:0000256" key="8">
    <source>
        <dbReference type="HAMAP-Rule" id="MF_00290"/>
    </source>
</evidence>
<dbReference type="KEGG" id="mok:Metok_0883"/>
<dbReference type="InterPro" id="IPR022923">
    <property type="entry name" value="TRM1_arc_bac"/>
</dbReference>
<gene>
    <name evidence="8" type="primary">trm1</name>
    <name evidence="10" type="ordered locus">Metok_0883</name>
</gene>
<dbReference type="OrthoDB" id="372177at2157"/>
<dbReference type="CDD" id="cd02440">
    <property type="entry name" value="AdoMet_MTases"/>
    <property type="match status" value="1"/>
</dbReference>
<dbReference type="GeneID" id="10773033"/>
<dbReference type="NCBIfam" id="TIGR00308">
    <property type="entry name" value="TRM1"/>
    <property type="match status" value="1"/>
</dbReference>
<comment type="caution">
    <text evidence="8">Lacks conserved residue(s) required for the propagation of feature annotation.</text>
</comment>
<reference evidence="10" key="1">
    <citation type="submission" date="2011-05" db="EMBL/GenBank/DDBJ databases">
        <title>Complete sequence of chromosome of Methanothermococcus okinawensis IH1.</title>
        <authorList>
            <consortium name="US DOE Joint Genome Institute"/>
            <person name="Lucas S."/>
            <person name="Han J."/>
            <person name="Lapidus A."/>
            <person name="Cheng J.-F."/>
            <person name="Goodwin L."/>
            <person name="Pitluck S."/>
            <person name="Peters L."/>
            <person name="Mikhailova N."/>
            <person name="Held B."/>
            <person name="Han C."/>
            <person name="Tapia R."/>
            <person name="Land M."/>
            <person name="Hauser L."/>
            <person name="Kyrpides N."/>
            <person name="Ivanova N."/>
            <person name="Pagani I."/>
            <person name="Sieprawska-Lupa M."/>
            <person name="Takai K."/>
            <person name="Miyazaki J."/>
            <person name="Whitman W."/>
            <person name="Woyke T."/>
        </authorList>
    </citation>
    <scope>NUCLEOTIDE SEQUENCE</scope>
    <source>
        <strain evidence="10">IH1</strain>
    </source>
</reference>
<evidence type="ECO:0000256" key="7">
    <source>
        <dbReference type="ARBA" id="ARBA00039099"/>
    </source>
</evidence>
<evidence type="ECO:0000256" key="2">
    <source>
        <dbReference type="ARBA" id="ARBA00022603"/>
    </source>
</evidence>
<evidence type="ECO:0000256" key="6">
    <source>
        <dbReference type="ARBA" id="ARBA00022884"/>
    </source>
</evidence>
<sequence length="378" mass="42763">MKIITEGNTKLKVPKDRTLSKKDKIFYNPIMEINRDISVSVIQSFLNHYKRDEFIICDPLCGSGARGLRYAKELKNPSGTVKVIIGDINPNAVKLAKENLKVNELDNVEIIHKDANVLLSENFRTFNVVDLDPFGSPNPYIDSAIRSCITKNGILCMTATDTAVLCGAYKKACIRNYDAIPIKGDKELAIRLLIGYAIRVASKYDIGLRPIFSHITDHYARTFLITERGANRADNAIKKLGYIKAVNEEKIVKNRDEGFEKGFRGLFYLDKINDLDIVNGTLKVAEDRNYSERSRKIIKTISEECQINQIGCYDIHKICSIIKELVPPMNELITKLKELGFKVSRVHYNPNGIKTDGKIVDIVECICKYNNKINNNII</sequence>
<dbReference type="STRING" id="647113.Metok_0883"/>
<evidence type="ECO:0000313" key="10">
    <source>
        <dbReference type="EMBL" id="AEH06856.1"/>
    </source>
</evidence>
<dbReference type="PANTHER" id="PTHR10631">
    <property type="entry name" value="N 2 ,N 2 -DIMETHYLGUANOSINE TRNA METHYLTRANSFERASE"/>
    <property type="match status" value="1"/>
</dbReference>
<feature type="binding site" evidence="8">
    <location>
        <position position="115"/>
    </location>
    <ligand>
        <name>S-adenosyl-L-methionine</name>
        <dbReference type="ChEBI" id="CHEBI:59789"/>
    </ligand>
</feature>
<dbReference type="EC" id="2.1.1.216" evidence="7 8"/>
<feature type="binding site" evidence="8">
    <location>
        <position position="35"/>
    </location>
    <ligand>
        <name>S-adenosyl-L-methionine</name>
        <dbReference type="ChEBI" id="CHEBI:59789"/>
    </ligand>
</feature>
<comment type="function">
    <text evidence="8">Dimethylates a single guanine residue at position 26 of a number of tRNAs using S-adenosyl-L-methionine as donor of the methyl groups.</text>
</comment>
<dbReference type="InterPro" id="IPR002905">
    <property type="entry name" value="Trm1"/>
</dbReference>
<dbReference type="HOGENOM" id="CLU_010862_5_1_2"/>
<dbReference type="AlphaFoldDB" id="F8ALB0"/>
<keyword evidence="4 8" id="KW-0949">S-adenosyl-L-methionine</keyword>
<evidence type="ECO:0000256" key="1">
    <source>
        <dbReference type="ARBA" id="ARBA00022555"/>
    </source>
</evidence>
<dbReference type="RefSeq" id="WP_013867041.1">
    <property type="nucleotide sequence ID" value="NC_015636.1"/>
</dbReference>
<dbReference type="SUPFAM" id="SSF53335">
    <property type="entry name" value="S-adenosyl-L-methionine-dependent methyltransferases"/>
    <property type="match status" value="1"/>
</dbReference>
<dbReference type="Gene3D" id="3.30.56.70">
    <property type="entry name" value="N2,N2-dimethylguanosine tRNA methyltransferase, C-terminal domain"/>
    <property type="match status" value="1"/>
</dbReference>
<comment type="similarity">
    <text evidence="8 9">Belongs to the class I-like SAM-binding methyltransferase superfamily. Trm1 family.</text>
</comment>
<dbReference type="Pfam" id="PF02005">
    <property type="entry name" value="TRM"/>
    <property type="match status" value="1"/>
</dbReference>